<name>A0A9Q8PC19_PASFU</name>
<protein>
    <submittedName>
        <fullName evidence="2">Uncharacterized protein</fullName>
    </submittedName>
</protein>
<reference evidence="2" key="2">
    <citation type="journal article" date="2022" name="Microb. Genom.">
        <title>A chromosome-scale genome assembly of the tomato pathogen Cladosporium fulvum reveals a compartmentalized genome architecture and the presence of a dispensable chromosome.</title>
        <authorList>
            <person name="Zaccaron A.Z."/>
            <person name="Chen L.H."/>
            <person name="Samaras A."/>
            <person name="Stergiopoulos I."/>
        </authorList>
    </citation>
    <scope>NUCLEOTIDE SEQUENCE</scope>
    <source>
        <strain evidence="2">Race5_Kim</strain>
    </source>
</reference>
<dbReference type="KEGG" id="ffu:CLAFUR5_10256"/>
<gene>
    <name evidence="2" type="ORF">CLAFUR5_10256</name>
</gene>
<evidence type="ECO:0000313" key="3">
    <source>
        <dbReference type="Proteomes" id="UP000756132"/>
    </source>
</evidence>
<dbReference type="GeneID" id="71990134"/>
<feature type="region of interest" description="Disordered" evidence="1">
    <location>
        <begin position="16"/>
        <end position="37"/>
    </location>
</feature>
<keyword evidence="3" id="KW-1185">Reference proteome</keyword>
<feature type="compositionally biased region" description="Polar residues" evidence="1">
    <location>
        <begin position="17"/>
        <end position="28"/>
    </location>
</feature>
<dbReference type="InterPro" id="IPR038883">
    <property type="entry name" value="AN11006-like"/>
</dbReference>
<organism evidence="2 3">
    <name type="scientific">Passalora fulva</name>
    <name type="common">Tomato leaf mold</name>
    <name type="synonym">Cladosporium fulvum</name>
    <dbReference type="NCBI Taxonomy" id="5499"/>
    <lineage>
        <taxon>Eukaryota</taxon>
        <taxon>Fungi</taxon>
        <taxon>Dikarya</taxon>
        <taxon>Ascomycota</taxon>
        <taxon>Pezizomycotina</taxon>
        <taxon>Dothideomycetes</taxon>
        <taxon>Dothideomycetidae</taxon>
        <taxon>Mycosphaerellales</taxon>
        <taxon>Mycosphaerellaceae</taxon>
        <taxon>Fulvia</taxon>
    </lineage>
</organism>
<proteinExistence type="predicted"/>
<dbReference type="OrthoDB" id="3932237at2759"/>
<dbReference type="PANTHER" id="PTHR42085:SF2">
    <property type="entry name" value="F-BOX DOMAIN-CONTAINING PROTEIN"/>
    <property type="match status" value="1"/>
</dbReference>
<dbReference type="EMBL" id="CP090169">
    <property type="protein sequence ID" value="UJO19680.1"/>
    <property type="molecule type" value="Genomic_DNA"/>
</dbReference>
<evidence type="ECO:0000313" key="2">
    <source>
        <dbReference type="EMBL" id="UJO19680.1"/>
    </source>
</evidence>
<reference evidence="2" key="1">
    <citation type="submission" date="2021-12" db="EMBL/GenBank/DDBJ databases">
        <authorList>
            <person name="Zaccaron A."/>
            <person name="Stergiopoulos I."/>
        </authorList>
    </citation>
    <scope>NUCLEOTIDE SEQUENCE</scope>
    <source>
        <strain evidence="2">Race5_Kim</strain>
    </source>
</reference>
<sequence length="229" mass="26227">MQRLDSAVEIPRLKMASATSAGSASPDSHSTDLHNHASANHKRAPSRLLSLPAELQLAIWEFVVIQEEPLLLNCPCDSFYGGWSEEYYAEVDLWENGTKHPPWQPALTRVCSSIRADALPMWFKHNRFQAGYCWETNRGMTLDWLEIIGAENRKLIKHFYFHDANFEHDDNSPSDLRKLKRSKVFREFGGVMQSTYDGECCRHDVLFCDKVVDEELEGLARLFDGYSIA</sequence>
<dbReference type="PANTHER" id="PTHR42085">
    <property type="entry name" value="F-BOX DOMAIN-CONTAINING PROTEIN"/>
    <property type="match status" value="1"/>
</dbReference>
<accession>A0A9Q8PC19</accession>
<evidence type="ECO:0000256" key="1">
    <source>
        <dbReference type="SAM" id="MobiDB-lite"/>
    </source>
</evidence>
<dbReference type="AlphaFoldDB" id="A0A9Q8PC19"/>
<dbReference type="Proteomes" id="UP000756132">
    <property type="component" value="Chromosome 7"/>
</dbReference>
<dbReference type="RefSeq" id="XP_047764046.1">
    <property type="nucleotide sequence ID" value="XM_047909404.1"/>
</dbReference>